<name>A0A183FB30_HELPZ</name>
<dbReference type="InterPro" id="IPR006068">
    <property type="entry name" value="ATPase_P-typ_cation-transptr_C"/>
</dbReference>
<keyword evidence="1" id="KW-0812">Transmembrane</keyword>
<evidence type="ECO:0000313" key="5">
    <source>
        <dbReference type="WBParaSite" id="HPBE_0000337201-mRNA-1"/>
    </source>
</evidence>
<dbReference type="Proteomes" id="UP000050761">
    <property type="component" value="Unassembled WGS sequence"/>
</dbReference>
<feature type="domain" description="Cation-transporting P-type ATPase C-terminal" evidence="2">
    <location>
        <begin position="2"/>
        <end position="56"/>
    </location>
</feature>
<dbReference type="Pfam" id="PF00689">
    <property type="entry name" value="Cation_ATPase_C"/>
    <property type="match status" value="1"/>
</dbReference>
<accession>A0A183FB30</accession>
<keyword evidence="4" id="KW-1185">Reference proteome</keyword>
<reference evidence="3 4" key="1">
    <citation type="submission" date="2018-11" db="EMBL/GenBank/DDBJ databases">
        <authorList>
            <consortium name="Pathogen Informatics"/>
        </authorList>
    </citation>
    <scope>NUCLEOTIDE SEQUENCE [LARGE SCALE GENOMIC DNA]</scope>
</reference>
<dbReference type="InterPro" id="IPR023298">
    <property type="entry name" value="ATPase_P-typ_TM_dom_sf"/>
</dbReference>
<sequence length="72" mass="8231">MFCLAVSGSLVCQLLVIYWSPLQHVFQTEALSLLDILFLTTMTSSVFIFNETKKYFDIRRTNLVPLKSDGIL</sequence>
<evidence type="ECO:0000259" key="2">
    <source>
        <dbReference type="Pfam" id="PF00689"/>
    </source>
</evidence>
<dbReference type="AlphaFoldDB" id="A0A183FB30"/>
<dbReference type="WBParaSite" id="HPBE_0000337201-mRNA-1">
    <property type="protein sequence ID" value="HPBE_0000337201-mRNA-1"/>
    <property type="gene ID" value="HPBE_0000337201"/>
</dbReference>
<proteinExistence type="predicted"/>
<dbReference type="Gene3D" id="1.20.1110.10">
    <property type="entry name" value="Calcium-transporting ATPase, transmembrane domain"/>
    <property type="match status" value="1"/>
</dbReference>
<evidence type="ECO:0000256" key="1">
    <source>
        <dbReference type="SAM" id="Phobius"/>
    </source>
</evidence>
<evidence type="ECO:0000313" key="4">
    <source>
        <dbReference type="Proteomes" id="UP000050761"/>
    </source>
</evidence>
<dbReference type="OrthoDB" id="3352408at2759"/>
<organism evidence="4 5">
    <name type="scientific">Heligmosomoides polygyrus</name>
    <name type="common">Parasitic roundworm</name>
    <dbReference type="NCBI Taxonomy" id="6339"/>
    <lineage>
        <taxon>Eukaryota</taxon>
        <taxon>Metazoa</taxon>
        <taxon>Ecdysozoa</taxon>
        <taxon>Nematoda</taxon>
        <taxon>Chromadorea</taxon>
        <taxon>Rhabditida</taxon>
        <taxon>Rhabditina</taxon>
        <taxon>Rhabditomorpha</taxon>
        <taxon>Strongyloidea</taxon>
        <taxon>Heligmosomidae</taxon>
        <taxon>Heligmosomoides</taxon>
    </lineage>
</organism>
<accession>A0A3P7XYX2</accession>
<dbReference type="EMBL" id="UZAH01008370">
    <property type="protein sequence ID" value="VDO34162.1"/>
    <property type="molecule type" value="Genomic_DNA"/>
</dbReference>
<reference evidence="5" key="2">
    <citation type="submission" date="2019-09" db="UniProtKB">
        <authorList>
            <consortium name="WormBaseParasite"/>
        </authorList>
    </citation>
    <scope>IDENTIFICATION</scope>
</reference>
<protein>
    <submittedName>
        <fullName evidence="5">Cation_ATPase_C domain-containing protein</fullName>
    </submittedName>
</protein>
<feature type="transmembrane region" description="Helical" evidence="1">
    <location>
        <begin position="30"/>
        <end position="50"/>
    </location>
</feature>
<keyword evidence="1" id="KW-0472">Membrane</keyword>
<gene>
    <name evidence="3" type="ORF">HPBE_LOCUS3373</name>
</gene>
<dbReference type="SUPFAM" id="SSF81665">
    <property type="entry name" value="Calcium ATPase, transmembrane domain M"/>
    <property type="match status" value="1"/>
</dbReference>
<keyword evidence="1" id="KW-1133">Transmembrane helix</keyword>
<evidence type="ECO:0000313" key="3">
    <source>
        <dbReference type="EMBL" id="VDO34162.1"/>
    </source>
</evidence>